<reference evidence="3" key="1">
    <citation type="submission" date="2017-04" db="EMBL/GenBank/DDBJ databases">
        <authorList>
            <person name="Varghese N."/>
            <person name="Submissions S."/>
        </authorList>
    </citation>
    <scope>NUCLEOTIDE SEQUENCE [LARGE SCALE GENOMIC DNA]</scope>
    <source>
        <strain evidence="3">DSM 16537</strain>
    </source>
</reference>
<dbReference type="STRING" id="758820.SAMN00777080_3107"/>
<dbReference type="Proteomes" id="UP000192333">
    <property type="component" value="Chromosome I"/>
</dbReference>
<evidence type="ECO:0000313" key="3">
    <source>
        <dbReference type="Proteomes" id="UP000192333"/>
    </source>
</evidence>
<evidence type="ECO:0000313" key="2">
    <source>
        <dbReference type="EMBL" id="SMD44485.1"/>
    </source>
</evidence>
<gene>
    <name evidence="2" type="ORF">SAMN00777080_3107</name>
</gene>
<dbReference type="EMBL" id="LT838813">
    <property type="protein sequence ID" value="SMD44485.1"/>
    <property type="molecule type" value="Genomic_DNA"/>
</dbReference>
<dbReference type="RefSeq" id="WP_084121255.1">
    <property type="nucleotide sequence ID" value="NZ_LT838813.1"/>
</dbReference>
<dbReference type="Gene3D" id="1.20.5.320">
    <property type="entry name" value="6-Phosphogluconate Dehydrogenase, domain 3"/>
    <property type="match status" value="1"/>
</dbReference>
<name>A0A1W2H6C8_9BACT</name>
<proteinExistence type="predicted"/>
<organism evidence="2 3">
    <name type="scientific">Aquiflexum balticum DSM 16537</name>
    <dbReference type="NCBI Taxonomy" id="758820"/>
    <lineage>
        <taxon>Bacteria</taxon>
        <taxon>Pseudomonadati</taxon>
        <taxon>Bacteroidota</taxon>
        <taxon>Cytophagia</taxon>
        <taxon>Cytophagales</taxon>
        <taxon>Cyclobacteriaceae</taxon>
        <taxon>Aquiflexum</taxon>
    </lineage>
</organism>
<dbReference type="OrthoDB" id="956932at2"/>
<dbReference type="PROSITE" id="PS51257">
    <property type="entry name" value="PROKAR_LIPOPROTEIN"/>
    <property type="match status" value="1"/>
</dbReference>
<protein>
    <recommendedName>
        <fullName evidence="4">Collagen triple helix repeat-containing protein</fullName>
    </recommendedName>
</protein>
<dbReference type="AlphaFoldDB" id="A0A1W2H6C8"/>
<sequence length="199" mass="21505">MKNVNPYIKALKGFFGLVFLTAILLSCEGPEGPKGANGPAGPQGAQGPAGPTGPAGNVGEAGVANARAFPWTKNTWTKFANNSTHDSIADPNITATTLQEDLIMVYFKTTETATTISRLPTTFINPITFEITFRVEYLAIQGYIYVFHTVPISTSTLADAFPNSMVRHIIIKGGNSARVNYELDFDDYEAVCDYFGIEP</sequence>
<feature type="region of interest" description="Disordered" evidence="1">
    <location>
        <begin position="32"/>
        <end position="57"/>
    </location>
</feature>
<evidence type="ECO:0000256" key="1">
    <source>
        <dbReference type="SAM" id="MobiDB-lite"/>
    </source>
</evidence>
<accession>A0A1W2H6C8</accession>
<evidence type="ECO:0008006" key="4">
    <source>
        <dbReference type="Google" id="ProtNLM"/>
    </source>
</evidence>
<keyword evidence="3" id="KW-1185">Reference proteome</keyword>